<dbReference type="PANTHER" id="PTHR30203">
    <property type="entry name" value="OUTER MEMBRANE CATION EFFLUX PROTEIN"/>
    <property type="match status" value="1"/>
</dbReference>
<feature type="chain" id="PRO_5038169081" evidence="9">
    <location>
        <begin position="22"/>
        <end position="487"/>
    </location>
</feature>
<dbReference type="Proteomes" id="UP000622890">
    <property type="component" value="Unassembled WGS sequence"/>
</dbReference>
<accession>A0A934T393</accession>
<dbReference type="GO" id="GO:0005886">
    <property type="term" value="C:plasma membrane"/>
    <property type="evidence" value="ECO:0007669"/>
    <property type="project" value="UniProtKB-SubCell"/>
</dbReference>
<dbReference type="Gene3D" id="2.20.200.10">
    <property type="entry name" value="Outer membrane efflux proteins (OEP)"/>
    <property type="match status" value="1"/>
</dbReference>
<keyword evidence="5 9" id="KW-0732">Signal</keyword>
<evidence type="ECO:0000256" key="1">
    <source>
        <dbReference type="ARBA" id="ARBA00004370"/>
    </source>
</evidence>
<evidence type="ECO:0000256" key="6">
    <source>
        <dbReference type="ARBA" id="ARBA00023136"/>
    </source>
</evidence>
<dbReference type="AlphaFoldDB" id="A0A934T393"/>
<proteinExistence type="inferred from homology"/>
<dbReference type="EMBL" id="JAEPBG010000025">
    <property type="protein sequence ID" value="MBK4738689.1"/>
    <property type="molecule type" value="Genomic_DNA"/>
</dbReference>
<keyword evidence="4 9" id="KW-0812">Transmembrane</keyword>
<dbReference type="SUPFAM" id="SSF56954">
    <property type="entry name" value="Outer membrane efflux proteins (OEP)"/>
    <property type="match status" value="1"/>
</dbReference>
<evidence type="ECO:0000256" key="4">
    <source>
        <dbReference type="ARBA" id="ARBA00022692"/>
    </source>
</evidence>
<evidence type="ECO:0000313" key="11">
    <source>
        <dbReference type="Proteomes" id="UP000622890"/>
    </source>
</evidence>
<dbReference type="InterPro" id="IPR003423">
    <property type="entry name" value="OMP_efflux"/>
</dbReference>
<keyword evidence="7 9" id="KW-0564">Palmitate</keyword>
<evidence type="ECO:0000256" key="3">
    <source>
        <dbReference type="ARBA" id="ARBA00022452"/>
    </source>
</evidence>
<evidence type="ECO:0000256" key="2">
    <source>
        <dbReference type="ARBA" id="ARBA00007613"/>
    </source>
</evidence>
<comment type="subcellular location">
    <subcellularLocation>
        <location evidence="9">Cell membrane</location>
        <topology evidence="9">Lipid-anchor</topology>
    </subcellularLocation>
    <subcellularLocation>
        <location evidence="1">Membrane</location>
    </subcellularLocation>
</comment>
<dbReference type="GO" id="GO:0015562">
    <property type="term" value="F:efflux transmembrane transporter activity"/>
    <property type="evidence" value="ECO:0007669"/>
    <property type="project" value="InterPro"/>
</dbReference>
<keyword evidence="6 9" id="KW-0472">Membrane</keyword>
<comment type="caution">
    <text evidence="10">The sequence shown here is derived from an EMBL/GenBank/DDBJ whole genome shotgun (WGS) entry which is preliminary data.</text>
</comment>
<evidence type="ECO:0000256" key="9">
    <source>
        <dbReference type="RuleBase" id="RU362097"/>
    </source>
</evidence>
<reference evidence="10" key="1">
    <citation type="submission" date="2021-01" db="EMBL/GenBank/DDBJ databases">
        <title>Genome sequence of strain Noviherbaspirillum sp. DKR-6.</title>
        <authorList>
            <person name="Chaudhary D.K."/>
        </authorList>
    </citation>
    <scope>NUCLEOTIDE SEQUENCE</scope>
    <source>
        <strain evidence="10">DKR-6</strain>
    </source>
</reference>
<dbReference type="Gene3D" id="1.20.1600.10">
    <property type="entry name" value="Outer membrane efflux proteins (OEP)"/>
    <property type="match status" value="1"/>
</dbReference>
<evidence type="ECO:0000256" key="8">
    <source>
        <dbReference type="ARBA" id="ARBA00023288"/>
    </source>
</evidence>
<evidence type="ECO:0000313" key="10">
    <source>
        <dbReference type="EMBL" id="MBK4738689.1"/>
    </source>
</evidence>
<dbReference type="Pfam" id="PF02321">
    <property type="entry name" value="OEP"/>
    <property type="match status" value="2"/>
</dbReference>
<organism evidence="10 11">
    <name type="scientific">Noviherbaspirillum pedocola</name>
    <dbReference type="NCBI Taxonomy" id="2801341"/>
    <lineage>
        <taxon>Bacteria</taxon>
        <taxon>Pseudomonadati</taxon>
        <taxon>Pseudomonadota</taxon>
        <taxon>Betaproteobacteria</taxon>
        <taxon>Burkholderiales</taxon>
        <taxon>Oxalobacteraceae</taxon>
        <taxon>Noviherbaspirillum</taxon>
    </lineage>
</organism>
<keyword evidence="11" id="KW-1185">Reference proteome</keyword>
<dbReference type="NCBIfam" id="TIGR01845">
    <property type="entry name" value="outer_NodT"/>
    <property type="match status" value="1"/>
</dbReference>
<evidence type="ECO:0000256" key="5">
    <source>
        <dbReference type="ARBA" id="ARBA00022729"/>
    </source>
</evidence>
<gene>
    <name evidence="10" type="ORF">JJB74_29095</name>
</gene>
<evidence type="ECO:0000256" key="7">
    <source>
        <dbReference type="ARBA" id="ARBA00023139"/>
    </source>
</evidence>
<comment type="similarity">
    <text evidence="2 9">Belongs to the outer membrane factor (OMF) (TC 1.B.17) family.</text>
</comment>
<protein>
    <submittedName>
        <fullName evidence="10">Efflux transporter outer membrane subunit</fullName>
    </submittedName>
</protein>
<keyword evidence="3 9" id="KW-1134">Transmembrane beta strand</keyword>
<name>A0A934T393_9BURK</name>
<keyword evidence="8 9" id="KW-0449">Lipoprotein</keyword>
<dbReference type="InterPro" id="IPR010131">
    <property type="entry name" value="MdtP/NodT-like"/>
</dbReference>
<dbReference type="PROSITE" id="PS51257">
    <property type="entry name" value="PROKAR_LIPOPROTEIN"/>
    <property type="match status" value="1"/>
</dbReference>
<feature type="signal peptide" evidence="9">
    <location>
        <begin position="1"/>
        <end position="21"/>
    </location>
</feature>
<dbReference type="PANTHER" id="PTHR30203:SF20">
    <property type="entry name" value="MULTIDRUG RESISTANCE OUTER MEMBRANE PROTEIN MDTP-RELATED"/>
    <property type="match status" value="1"/>
</dbReference>
<sequence length="487" mass="52866">MTRGLRTSLACAALVGLGACAVIPPERHVTPQQDVAGAQLATDIHLAREGWPQARWWTAYGDVQLEQLIDAALKDSPTLESAAARIGAAQAALVQNQAARDIGVNFQAAANRQRYSANGLFPSPIGGSTYTEETLGIQARYDFDWWGRNRARIAAAAGEANARRADYAQAELILAAAIAQSYFRLQGDWALAVDLRRMEALQRDMIKDTVRRIERGLAIIDEQRTDETRLSELQRQIAQIDADAVREREGLRALLGAGSDALRDLRPHPAATTAAPLPRRLGLELLARRPDLQAARWRVQAALSRVELAETAFYPDINLTGSFGLDSISISNLLSAGSRTFYLGPTLSLPLFNGKSLQGQLGQARSARNEVIADYNQSVFDAVREVAQAGAEIQGLDTELGRQDDAVRSSNAVLKSVQARLKQGLTDHGALLRAEMTSLNQADVIVQLRTRRQLAEVALMKALGGGYHANQEGRNIDGAKVSVTKQP</sequence>